<sequence>MRACLLIFIGKTSIRYEPDCVEVMKFIKIGGSTQQAGSQFCLISFTSRRANSITIIDDDFLGSFLRRLASAKVKSIDL</sequence>
<gene>
    <name evidence="1" type="ORF">BW154_01770</name>
</gene>
<evidence type="ECO:0000313" key="2">
    <source>
        <dbReference type="Proteomes" id="UP000225275"/>
    </source>
</evidence>
<organism evidence="1 2">
    <name type="scientific">Lactococcus lactis</name>
    <dbReference type="NCBI Taxonomy" id="1358"/>
    <lineage>
        <taxon>Bacteria</taxon>
        <taxon>Bacillati</taxon>
        <taxon>Bacillota</taxon>
        <taxon>Bacilli</taxon>
        <taxon>Lactobacillales</taxon>
        <taxon>Streptococcaceae</taxon>
        <taxon>Lactococcus</taxon>
    </lineage>
</organism>
<evidence type="ECO:0000313" key="1">
    <source>
        <dbReference type="EMBL" id="PFG90325.1"/>
    </source>
</evidence>
<dbReference type="AlphaFoldDB" id="A0AAP8E415"/>
<dbReference type="EMBL" id="MTJS01000001">
    <property type="protein sequence ID" value="PFG90325.1"/>
    <property type="molecule type" value="Genomic_DNA"/>
</dbReference>
<comment type="caution">
    <text evidence="1">The sequence shown here is derived from an EMBL/GenBank/DDBJ whole genome shotgun (WGS) entry which is preliminary data.</text>
</comment>
<protein>
    <submittedName>
        <fullName evidence="1">Uncharacterized protein</fullName>
    </submittedName>
</protein>
<name>A0AAP8E415_9LACT</name>
<accession>A0AAP8E415</accession>
<dbReference type="Proteomes" id="UP000225275">
    <property type="component" value="Unassembled WGS sequence"/>
</dbReference>
<reference evidence="1" key="2">
    <citation type="journal article" date="2018" name="Food Control">
        <title>Characterization of Lactococcus lactis isolates from herbs, fruits and vegetables for use as biopreservatives against Listeria monocytogenes in cheese.</title>
        <authorList>
            <person name="Ho V."/>
            <person name="Lo R."/>
            <person name="Bansal N."/>
            <person name="Turner M.S."/>
        </authorList>
    </citation>
    <scope>NUCLEOTIDE SEQUENCE</scope>
    <source>
        <strain evidence="1">537</strain>
    </source>
</reference>
<proteinExistence type="predicted"/>
<reference evidence="1" key="1">
    <citation type="submission" date="2017-01" db="EMBL/GenBank/DDBJ databases">
        <authorList>
            <person name="Lo R."/>
        </authorList>
    </citation>
    <scope>NUCLEOTIDE SEQUENCE</scope>
    <source>
        <strain evidence="1">537</strain>
    </source>
</reference>